<dbReference type="GeneID" id="54488941"/>
<protein>
    <submittedName>
        <fullName evidence="1">Uncharacterized protein</fullName>
    </submittedName>
</protein>
<reference evidence="1" key="1">
    <citation type="journal article" date="2020" name="Stud. Mycol.">
        <title>101 Dothideomycetes genomes: a test case for predicting lifestyles and emergence of pathogens.</title>
        <authorList>
            <person name="Haridas S."/>
            <person name="Albert R."/>
            <person name="Binder M."/>
            <person name="Bloem J."/>
            <person name="Labutti K."/>
            <person name="Salamov A."/>
            <person name="Andreopoulos B."/>
            <person name="Baker S."/>
            <person name="Barry K."/>
            <person name="Bills G."/>
            <person name="Bluhm B."/>
            <person name="Cannon C."/>
            <person name="Castanera R."/>
            <person name="Culley D."/>
            <person name="Daum C."/>
            <person name="Ezra D."/>
            <person name="Gonzalez J."/>
            <person name="Henrissat B."/>
            <person name="Kuo A."/>
            <person name="Liang C."/>
            <person name="Lipzen A."/>
            <person name="Lutzoni F."/>
            <person name="Magnuson J."/>
            <person name="Mondo S."/>
            <person name="Nolan M."/>
            <person name="Ohm R."/>
            <person name="Pangilinan J."/>
            <person name="Park H.-J."/>
            <person name="Ramirez L."/>
            <person name="Alfaro M."/>
            <person name="Sun H."/>
            <person name="Tritt A."/>
            <person name="Yoshinaga Y."/>
            <person name="Zwiers L.-H."/>
            <person name="Turgeon B."/>
            <person name="Goodwin S."/>
            <person name="Spatafora J."/>
            <person name="Crous P."/>
            <person name="Grigoriev I."/>
        </authorList>
    </citation>
    <scope>NUCLEOTIDE SEQUENCE</scope>
    <source>
        <strain evidence="1">CBS 121739</strain>
    </source>
</reference>
<sequence>MTTAREIPRAVRRLLDHNIELIEWGDQVLESFGYPSVTSVFAFAVNDSTIGLACHILLEAGFCCVEPSLSLRCLGVFGTAGHLFVSSDDKTRSPTLLQILPQSLVHLQTKDTELSEFWVNLDLKVHRPKLAELCIALVRCLKDYQIGSLDRLEPERHLATLIAAGIYKERSFGKIWVPEEELESESDFQARKSIAIEEIAGWTLRKDIEQYRKDLIDIVVNPNHPLSDIVLR</sequence>
<evidence type="ECO:0000313" key="1">
    <source>
        <dbReference type="EMBL" id="KAF2761491.1"/>
    </source>
</evidence>
<dbReference type="Proteomes" id="UP000799437">
    <property type="component" value="Unassembled WGS sequence"/>
</dbReference>
<evidence type="ECO:0000313" key="2">
    <source>
        <dbReference type="Proteomes" id="UP000799437"/>
    </source>
</evidence>
<keyword evidence="2" id="KW-1185">Reference proteome</keyword>
<dbReference type="OrthoDB" id="4202165at2759"/>
<accession>A0A6A6WJH8</accession>
<gene>
    <name evidence="1" type="ORF">EJ05DRAFT_507158</name>
</gene>
<dbReference type="EMBL" id="ML996566">
    <property type="protein sequence ID" value="KAF2761491.1"/>
    <property type="molecule type" value="Genomic_DNA"/>
</dbReference>
<name>A0A6A6WJH8_9PEZI</name>
<organism evidence="1 2">
    <name type="scientific">Pseudovirgaria hyperparasitica</name>
    <dbReference type="NCBI Taxonomy" id="470096"/>
    <lineage>
        <taxon>Eukaryota</taxon>
        <taxon>Fungi</taxon>
        <taxon>Dikarya</taxon>
        <taxon>Ascomycota</taxon>
        <taxon>Pezizomycotina</taxon>
        <taxon>Dothideomycetes</taxon>
        <taxon>Dothideomycetes incertae sedis</taxon>
        <taxon>Acrospermales</taxon>
        <taxon>Acrospermaceae</taxon>
        <taxon>Pseudovirgaria</taxon>
    </lineage>
</organism>
<proteinExistence type="predicted"/>
<dbReference type="RefSeq" id="XP_033603942.1">
    <property type="nucleotide sequence ID" value="XM_033747887.1"/>
</dbReference>
<dbReference type="AlphaFoldDB" id="A0A6A6WJH8"/>